<name>A0A6B3LEB8_9BACT</name>
<dbReference type="EMBL" id="CP066776">
    <property type="protein sequence ID" value="QQL45361.1"/>
    <property type="molecule type" value="Genomic_DNA"/>
</dbReference>
<evidence type="ECO:0000259" key="4">
    <source>
        <dbReference type="SMART" id="SM00861"/>
    </source>
</evidence>
<dbReference type="FunFam" id="3.40.50.970:FF:000001">
    <property type="entry name" value="Pyruvate dehydrogenase E1 beta subunit"/>
    <property type="match status" value="1"/>
</dbReference>
<dbReference type="InterPro" id="IPR029061">
    <property type="entry name" value="THDP-binding"/>
</dbReference>
<dbReference type="FunFam" id="3.40.50.920:FF:000001">
    <property type="entry name" value="Pyruvate dehydrogenase E1 beta subunit"/>
    <property type="match status" value="1"/>
</dbReference>
<evidence type="ECO:0000256" key="2">
    <source>
        <dbReference type="ARBA" id="ARBA00023002"/>
    </source>
</evidence>
<reference evidence="5 6" key="1">
    <citation type="submission" date="2020-12" db="EMBL/GenBank/DDBJ databases">
        <title>Sulforoseuscoccus oceanibium gen. nov., sp. nov., a representative of the phylum Verrucomicrobia with special cytoplasmic membrane, and proposal of Sulforoseuscoccusaceae fam. nov.</title>
        <authorList>
            <person name="Xi F."/>
        </authorList>
    </citation>
    <scope>NUCLEOTIDE SEQUENCE [LARGE SCALE GENOMIC DNA]</scope>
    <source>
        <strain evidence="5 6">T37</strain>
    </source>
</reference>
<organism evidence="5 6">
    <name type="scientific">Sulfuriroseicoccus oceanibius</name>
    <dbReference type="NCBI Taxonomy" id="2707525"/>
    <lineage>
        <taxon>Bacteria</taxon>
        <taxon>Pseudomonadati</taxon>
        <taxon>Verrucomicrobiota</taxon>
        <taxon>Verrucomicrobiia</taxon>
        <taxon>Verrucomicrobiales</taxon>
        <taxon>Verrucomicrobiaceae</taxon>
        <taxon>Sulfuriroseicoccus</taxon>
    </lineage>
</organism>
<comment type="cofactor">
    <cofactor evidence="1">
        <name>thiamine diphosphate</name>
        <dbReference type="ChEBI" id="CHEBI:58937"/>
    </cofactor>
</comment>
<evidence type="ECO:0000256" key="1">
    <source>
        <dbReference type="ARBA" id="ARBA00001964"/>
    </source>
</evidence>
<dbReference type="Proteomes" id="UP000475117">
    <property type="component" value="Chromosome"/>
</dbReference>
<feature type="domain" description="Transketolase-like pyrimidine-binding" evidence="4">
    <location>
        <begin position="4"/>
        <end position="179"/>
    </location>
</feature>
<dbReference type="GO" id="GO:0016491">
    <property type="term" value="F:oxidoreductase activity"/>
    <property type="evidence" value="ECO:0007669"/>
    <property type="project" value="UniProtKB-KW"/>
</dbReference>
<dbReference type="CDD" id="cd07036">
    <property type="entry name" value="TPP_PYR_E1-PDHc-beta_like"/>
    <property type="match status" value="1"/>
</dbReference>
<protein>
    <submittedName>
        <fullName evidence="5">Alpha-ketoacid dehydrogenase subunit beta</fullName>
    </submittedName>
</protein>
<evidence type="ECO:0000313" key="6">
    <source>
        <dbReference type="Proteomes" id="UP000475117"/>
    </source>
</evidence>
<dbReference type="Pfam" id="PF02779">
    <property type="entry name" value="Transket_pyr"/>
    <property type="match status" value="1"/>
</dbReference>
<dbReference type="InterPro" id="IPR009014">
    <property type="entry name" value="Transketo_C/PFOR_II"/>
</dbReference>
<evidence type="ECO:0000256" key="3">
    <source>
        <dbReference type="ARBA" id="ARBA00023052"/>
    </source>
</evidence>
<dbReference type="SUPFAM" id="SSF52922">
    <property type="entry name" value="TK C-terminal domain-like"/>
    <property type="match status" value="1"/>
</dbReference>
<dbReference type="InterPro" id="IPR033248">
    <property type="entry name" value="Transketolase_C"/>
</dbReference>
<dbReference type="Pfam" id="PF02780">
    <property type="entry name" value="Transketolase_C"/>
    <property type="match status" value="1"/>
</dbReference>
<dbReference type="RefSeq" id="WP_164365661.1">
    <property type="nucleotide sequence ID" value="NZ_CP066776.1"/>
</dbReference>
<dbReference type="PANTHER" id="PTHR43257">
    <property type="entry name" value="PYRUVATE DEHYDROGENASE E1 COMPONENT BETA SUBUNIT"/>
    <property type="match status" value="1"/>
</dbReference>
<evidence type="ECO:0000313" key="5">
    <source>
        <dbReference type="EMBL" id="QQL45361.1"/>
    </source>
</evidence>
<proteinExistence type="predicted"/>
<keyword evidence="6" id="KW-1185">Reference proteome</keyword>
<sequence>MPLITYRQALNEALAEEIERDENVVLIGEEVAEYNGAYKVTEGLWAKYGDKRVVDAPISEAGFIGMGVGASMLGVRPVMELMFWSFAYVAMDQMINNAATVRYMSGGLINCPIVVRGPANGGTNVGATHSHTPENLFASMPGLKVVVPATAYDAKGLMKAAIRDDDPVYVMENTLLYGEKWEVPTNDELEEGELVIPLGVADLKREGTDLSIIAHGRCVIESLKAAEVLKHDHGLDVEVLDLRSIRPLDEDAILATVRKTNNVLLVDENRPFCGVSSMIATIIQEKAFDDLDGPIMRVNTIDAPAIYSPGVEPHQLPNVDRIVAKVLDMQISK</sequence>
<gene>
    <name evidence="5" type="ORF">G3M56_001865</name>
</gene>
<accession>A0A6B3LEB8</accession>
<dbReference type="SMART" id="SM00861">
    <property type="entry name" value="Transket_pyr"/>
    <property type="match status" value="1"/>
</dbReference>
<dbReference type="Gene3D" id="3.40.50.970">
    <property type="match status" value="1"/>
</dbReference>
<keyword evidence="2" id="KW-0560">Oxidoreductase</keyword>
<dbReference type="AlphaFoldDB" id="A0A6B3LEB8"/>
<dbReference type="SUPFAM" id="SSF52518">
    <property type="entry name" value="Thiamin diphosphate-binding fold (THDP-binding)"/>
    <property type="match status" value="1"/>
</dbReference>
<dbReference type="Gene3D" id="3.40.50.920">
    <property type="match status" value="1"/>
</dbReference>
<dbReference type="PANTHER" id="PTHR43257:SF2">
    <property type="entry name" value="PYRUVATE DEHYDROGENASE E1 COMPONENT SUBUNIT BETA"/>
    <property type="match status" value="1"/>
</dbReference>
<dbReference type="InterPro" id="IPR005475">
    <property type="entry name" value="Transketolase-like_Pyr-bd"/>
</dbReference>
<dbReference type="NCBIfam" id="NF006667">
    <property type="entry name" value="PRK09212.1"/>
    <property type="match status" value="1"/>
</dbReference>
<keyword evidence="3" id="KW-0786">Thiamine pyrophosphate</keyword>
<dbReference type="KEGG" id="soa:G3M56_001865"/>